<dbReference type="InterPro" id="IPR007272">
    <property type="entry name" value="Sulf_transp_TsuA/YedE"/>
</dbReference>
<evidence type="ECO:0000313" key="11">
    <source>
        <dbReference type="Proteomes" id="UP000546031"/>
    </source>
</evidence>
<comment type="similarity">
    <text evidence="8">Belongs to the TsuA/YedE (TC 9.B.102) family.</text>
</comment>
<dbReference type="PANTHER" id="PTHR30574:SF1">
    <property type="entry name" value="SULPHUR TRANSPORT DOMAIN-CONTAINING PROTEIN"/>
    <property type="match status" value="1"/>
</dbReference>
<evidence type="ECO:0000256" key="2">
    <source>
        <dbReference type="ARBA" id="ARBA00022448"/>
    </source>
</evidence>
<comment type="subcellular location">
    <subcellularLocation>
        <location evidence="1">Cell inner membrane</location>
        <topology evidence="1">Multi-pass membrane protein</topology>
    </subcellularLocation>
</comment>
<keyword evidence="7 9" id="KW-0472">Membrane</keyword>
<gene>
    <name evidence="10" type="ORF">HUO12_13990</name>
</gene>
<accession>A0A850HFE9</accession>
<comment type="caution">
    <text evidence="10">The sequence shown here is derived from an EMBL/GenBank/DDBJ whole genome shotgun (WGS) entry which is preliminary data.</text>
</comment>
<feature type="transmembrane region" description="Helical" evidence="9">
    <location>
        <begin position="80"/>
        <end position="100"/>
    </location>
</feature>
<dbReference type="Pfam" id="PF04143">
    <property type="entry name" value="Sulf_transp"/>
    <property type="match status" value="1"/>
</dbReference>
<protein>
    <submittedName>
        <fullName evidence="10">YeeE/YedE family protein</fullName>
    </submittedName>
</protein>
<sequence length="145" mass="14577">MPPPAPLDPLIALRGGLLIGLAAALLLVFSGRIAGISGMVARATGIAETGIPRAQALAFILGLPVGTLIVGLWVRSPDIAVTSSVPLIIIAGLLVGYGTRMGNGCTSGHGVCGVSRLSPRSIAATIAFMLTAIIVSMSKYLFVGG</sequence>
<dbReference type="PANTHER" id="PTHR30574">
    <property type="entry name" value="INNER MEMBRANE PROTEIN YEDE"/>
    <property type="match status" value="1"/>
</dbReference>
<proteinExistence type="inferred from homology"/>
<evidence type="ECO:0000256" key="6">
    <source>
        <dbReference type="ARBA" id="ARBA00022989"/>
    </source>
</evidence>
<evidence type="ECO:0000256" key="5">
    <source>
        <dbReference type="ARBA" id="ARBA00022692"/>
    </source>
</evidence>
<keyword evidence="6 9" id="KW-1133">Transmembrane helix</keyword>
<keyword evidence="4" id="KW-0997">Cell inner membrane</keyword>
<dbReference type="AlphaFoldDB" id="A0A850HFE9"/>
<keyword evidence="11" id="KW-1185">Reference proteome</keyword>
<evidence type="ECO:0000256" key="7">
    <source>
        <dbReference type="ARBA" id="ARBA00023136"/>
    </source>
</evidence>
<evidence type="ECO:0000256" key="3">
    <source>
        <dbReference type="ARBA" id="ARBA00022475"/>
    </source>
</evidence>
<feature type="transmembrane region" description="Helical" evidence="9">
    <location>
        <begin position="12"/>
        <end position="35"/>
    </location>
</feature>
<dbReference type="Proteomes" id="UP000546031">
    <property type="component" value="Unassembled WGS sequence"/>
</dbReference>
<name>A0A850HFE9_9SPHN</name>
<dbReference type="RefSeq" id="WP_176274176.1">
    <property type="nucleotide sequence ID" value="NZ_JABWTA010000001.1"/>
</dbReference>
<organism evidence="10 11">
    <name type="scientific">Altererythrobacter lutimaris</name>
    <dbReference type="NCBI Taxonomy" id="2743979"/>
    <lineage>
        <taxon>Bacteria</taxon>
        <taxon>Pseudomonadati</taxon>
        <taxon>Pseudomonadota</taxon>
        <taxon>Alphaproteobacteria</taxon>
        <taxon>Sphingomonadales</taxon>
        <taxon>Erythrobacteraceae</taxon>
        <taxon>Altererythrobacter</taxon>
    </lineage>
</organism>
<reference evidence="10 11" key="1">
    <citation type="submission" date="2020-06" db="EMBL/GenBank/DDBJ databases">
        <title>Altererythrobacter lutimaris sp. nov., a marine bacterium isolated from a tidal flat.</title>
        <authorList>
            <person name="Kim D."/>
            <person name="Yoo Y."/>
            <person name="Kim J.-J."/>
        </authorList>
    </citation>
    <scope>NUCLEOTIDE SEQUENCE [LARGE SCALE GENOMIC DNA]</scope>
    <source>
        <strain evidence="10 11">JGD-16</strain>
    </source>
</reference>
<dbReference type="GO" id="GO:0005886">
    <property type="term" value="C:plasma membrane"/>
    <property type="evidence" value="ECO:0007669"/>
    <property type="project" value="UniProtKB-SubCell"/>
</dbReference>
<evidence type="ECO:0000256" key="9">
    <source>
        <dbReference type="SAM" id="Phobius"/>
    </source>
</evidence>
<evidence type="ECO:0000256" key="1">
    <source>
        <dbReference type="ARBA" id="ARBA00004429"/>
    </source>
</evidence>
<evidence type="ECO:0000256" key="4">
    <source>
        <dbReference type="ARBA" id="ARBA00022519"/>
    </source>
</evidence>
<keyword evidence="5 9" id="KW-0812">Transmembrane</keyword>
<feature type="transmembrane region" description="Helical" evidence="9">
    <location>
        <begin position="121"/>
        <end position="142"/>
    </location>
</feature>
<evidence type="ECO:0000313" key="10">
    <source>
        <dbReference type="EMBL" id="NVE96011.1"/>
    </source>
</evidence>
<dbReference type="EMBL" id="JABWTA010000001">
    <property type="protein sequence ID" value="NVE96011.1"/>
    <property type="molecule type" value="Genomic_DNA"/>
</dbReference>
<keyword evidence="2" id="KW-0813">Transport</keyword>
<keyword evidence="3" id="KW-1003">Cell membrane</keyword>
<evidence type="ECO:0000256" key="8">
    <source>
        <dbReference type="ARBA" id="ARBA00035655"/>
    </source>
</evidence>
<feature type="transmembrane region" description="Helical" evidence="9">
    <location>
        <begin position="56"/>
        <end position="74"/>
    </location>
</feature>